<dbReference type="OrthoDB" id="1684348at2"/>
<dbReference type="RefSeq" id="WP_110887381.1">
    <property type="nucleotide sequence ID" value="NZ_QJSX01000010.1"/>
</dbReference>
<dbReference type="InterPro" id="IPR001387">
    <property type="entry name" value="Cro/C1-type_HTH"/>
</dbReference>
<dbReference type="InterPro" id="IPR049945">
    <property type="entry name" value="AAA_22"/>
</dbReference>
<name>A0A318S443_9DEIO</name>
<dbReference type="PROSITE" id="PS50943">
    <property type="entry name" value="HTH_CROC1"/>
    <property type="match status" value="1"/>
</dbReference>
<dbReference type="InterPro" id="IPR027417">
    <property type="entry name" value="P-loop_NTPase"/>
</dbReference>
<dbReference type="Pfam" id="PF01381">
    <property type="entry name" value="HTH_3"/>
    <property type="match status" value="1"/>
</dbReference>
<feature type="domain" description="HTH cro/C1-type" evidence="2">
    <location>
        <begin position="11"/>
        <end position="65"/>
    </location>
</feature>
<dbReference type="SUPFAM" id="SSF47413">
    <property type="entry name" value="lambda repressor-like DNA-binding domains"/>
    <property type="match status" value="1"/>
</dbReference>
<dbReference type="SMART" id="SM00530">
    <property type="entry name" value="HTH_XRE"/>
    <property type="match status" value="1"/>
</dbReference>
<dbReference type="Gene3D" id="1.25.40.10">
    <property type="entry name" value="Tetratricopeptide repeat domain"/>
    <property type="match status" value="1"/>
</dbReference>
<protein>
    <submittedName>
        <fullName evidence="3">Putative ATPase</fullName>
    </submittedName>
</protein>
<evidence type="ECO:0000313" key="3">
    <source>
        <dbReference type="EMBL" id="PYE53179.1"/>
    </source>
</evidence>
<dbReference type="CDD" id="cd00093">
    <property type="entry name" value="HTH_XRE"/>
    <property type="match status" value="1"/>
</dbReference>
<feature type="region of interest" description="Disordered" evidence="1">
    <location>
        <begin position="771"/>
        <end position="790"/>
    </location>
</feature>
<gene>
    <name evidence="3" type="ORF">DES52_110163</name>
</gene>
<dbReference type="Pfam" id="PF13424">
    <property type="entry name" value="TPR_12"/>
    <property type="match status" value="1"/>
</dbReference>
<evidence type="ECO:0000313" key="4">
    <source>
        <dbReference type="Proteomes" id="UP000248326"/>
    </source>
</evidence>
<dbReference type="Gene3D" id="1.10.260.40">
    <property type="entry name" value="lambda repressor-like DNA-binding domains"/>
    <property type="match status" value="1"/>
</dbReference>
<keyword evidence="4" id="KW-1185">Reference proteome</keyword>
<dbReference type="EMBL" id="QJSX01000010">
    <property type="protein sequence ID" value="PYE53179.1"/>
    <property type="molecule type" value="Genomic_DNA"/>
</dbReference>
<dbReference type="InterPro" id="IPR010982">
    <property type="entry name" value="Lambda_DNA-bd_dom_sf"/>
</dbReference>
<dbReference type="GO" id="GO:0003677">
    <property type="term" value="F:DNA binding"/>
    <property type="evidence" value="ECO:0007669"/>
    <property type="project" value="InterPro"/>
</dbReference>
<dbReference type="PANTHER" id="PTHR47691">
    <property type="entry name" value="REGULATOR-RELATED"/>
    <property type="match status" value="1"/>
</dbReference>
<dbReference type="PANTHER" id="PTHR47691:SF3">
    <property type="entry name" value="HTH-TYPE TRANSCRIPTIONAL REGULATOR RV0890C-RELATED"/>
    <property type="match status" value="1"/>
</dbReference>
<dbReference type="Pfam" id="PF13401">
    <property type="entry name" value="AAA_22"/>
    <property type="match status" value="1"/>
</dbReference>
<dbReference type="GO" id="GO:0016887">
    <property type="term" value="F:ATP hydrolysis activity"/>
    <property type="evidence" value="ECO:0007669"/>
    <property type="project" value="InterPro"/>
</dbReference>
<dbReference type="InterPro" id="IPR011990">
    <property type="entry name" value="TPR-like_helical_dom_sf"/>
</dbReference>
<reference evidence="3 4" key="1">
    <citation type="submission" date="2018-06" db="EMBL/GenBank/DDBJ databases">
        <title>Genomic Encyclopedia of Type Strains, Phase IV (KMG-IV): sequencing the most valuable type-strain genomes for metagenomic binning, comparative biology and taxonomic classification.</title>
        <authorList>
            <person name="Goeker M."/>
        </authorList>
    </citation>
    <scope>NUCLEOTIDE SEQUENCE [LARGE SCALE GENOMIC DNA]</scope>
    <source>
        <strain evidence="3 4">DSM 18048</strain>
    </source>
</reference>
<evidence type="ECO:0000256" key="1">
    <source>
        <dbReference type="SAM" id="MobiDB-lite"/>
    </source>
</evidence>
<evidence type="ECO:0000259" key="2">
    <source>
        <dbReference type="PROSITE" id="PS50943"/>
    </source>
</evidence>
<organism evidence="3 4">
    <name type="scientific">Deinococcus yavapaiensis KR-236</name>
    <dbReference type="NCBI Taxonomy" id="694435"/>
    <lineage>
        <taxon>Bacteria</taxon>
        <taxon>Thermotogati</taxon>
        <taxon>Deinococcota</taxon>
        <taxon>Deinococci</taxon>
        <taxon>Deinococcales</taxon>
        <taxon>Deinococcaceae</taxon>
        <taxon>Deinococcus</taxon>
    </lineage>
</organism>
<dbReference type="Proteomes" id="UP000248326">
    <property type="component" value="Unassembled WGS sequence"/>
</dbReference>
<dbReference type="Gene3D" id="3.40.50.300">
    <property type="entry name" value="P-loop containing nucleotide triphosphate hydrolases"/>
    <property type="match status" value="1"/>
</dbReference>
<accession>A0A318S443</accession>
<proteinExistence type="predicted"/>
<dbReference type="AlphaFoldDB" id="A0A318S443"/>
<dbReference type="SUPFAM" id="SSF52540">
    <property type="entry name" value="P-loop containing nucleoside triphosphate hydrolases"/>
    <property type="match status" value="1"/>
</dbReference>
<dbReference type="SUPFAM" id="SSF48452">
    <property type="entry name" value="TPR-like"/>
    <property type="match status" value="1"/>
</dbReference>
<sequence>MTEHTSVGSWVRARRVALDLSQKRLAKLLGCSPVTVQKIEEGRRRPSPVLAEALAKHLDLAEEQVAPFLLLARTAPPVPRVAPAAVSSEPLPAPLTPLIGRVEELVALTGYLQYGERRLVTLTGPPGVGKTRLGLEAARALVSTVGEVRFVPLASLSDPARAWPEVARRLKLSDAGRKPALDRLAAHWQERPALLVLDNFEHLLDAAPGLVALMERAPALRILVTSREALRVTGEQVWPLEPLALPASGKRSLSALLACPAVALFVDRAHAIAPHFTLAESDAEHVAEIVARLDGLPLALELASARAGHLRPAELAEQLRATPFAPLGDGPRDAPARQRTLHAAIAWSYERLPPDLQCCFRHLGVMAGRFTAKAAASVARAGLKDFDKLLAAHLVGRDLTKEGYELLETLRAFALDRLVDQGELEAAAAAHARYFLEEFCAPQGVTMEDNAALEGEVDNLRAALRWFIDQRDSEAASRLAVNLRWFWETRGLQREGLEWFEAALALPGEVEVELRLQTIFSASTLAWQLGLFEQAVTVLLAGLDLTRASSQPVWERRLLFTLGRVEVEQGHADNALAPLQRALELCQGQEGNGVDYAGTLFQLADAHLSLGKVEQARVLAEQGLAVCLAEPGMFWEQHLQTLLGEVALHEGDTKSALACLTLALNLSERAQHTRPLTLLLAVVARAIAVFGEEPESPLIAARLWSAVATYREAAGLPLAVAHRVRIDAAIAQARARAPQSRWHDAWMEGMSWDLAKTVERARDALHAVSSERRIEPSFSGRGAEDEANAP</sequence>
<comment type="caution">
    <text evidence="3">The sequence shown here is derived from an EMBL/GenBank/DDBJ whole genome shotgun (WGS) entry which is preliminary data.</text>
</comment>